<dbReference type="InterPro" id="IPR053023">
    <property type="entry name" value="FLAP_modulator"/>
</dbReference>
<dbReference type="Proteomes" id="UP001161247">
    <property type="component" value="Chromosome 4"/>
</dbReference>
<dbReference type="Pfam" id="PF07466">
    <property type="entry name" value="DUF1517"/>
    <property type="match status" value="1"/>
</dbReference>
<feature type="transmembrane region" description="Helical" evidence="1">
    <location>
        <begin position="143"/>
        <end position="161"/>
    </location>
</feature>
<protein>
    <submittedName>
        <fullName evidence="2">OLC1v1001908C1</fullName>
    </submittedName>
</protein>
<dbReference type="AlphaFoldDB" id="A0AAV1D741"/>
<organism evidence="2 3">
    <name type="scientific">Oldenlandia corymbosa var. corymbosa</name>
    <dbReference type="NCBI Taxonomy" id="529605"/>
    <lineage>
        <taxon>Eukaryota</taxon>
        <taxon>Viridiplantae</taxon>
        <taxon>Streptophyta</taxon>
        <taxon>Embryophyta</taxon>
        <taxon>Tracheophyta</taxon>
        <taxon>Spermatophyta</taxon>
        <taxon>Magnoliopsida</taxon>
        <taxon>eudicotyledons</taxon>
        <taxon>Gunneridae</taxon>
        <taxon>Pentapetalae</taxon>
        <taxon>asterids</taxon>
        <taxon>lamiids</taxon>
        <taxon>Gentianales</taxon>
        <taxon>Rubiaceae</taxon>
        <taxon>Rubioideae</taxon>
        <taxon>Spermacoceae</taxon>
        <taxon>Hedyotis-Oldenlandia complex</taxon>
        <taxon>Oldenlandia</taxon>
    </lineage>
</organism>
<accession>A0AAV1D741</accession>
<name>A0AAV1D741_OLDCO</name>
<feature type="transmembrane region" description="Helical" evidence="1">
    <location>
        <begin position="110"/>
        <end position="131"/>
    </location>
</feature>
<dbReference type="PANTHER" id="PTHR33975">
    <property type="entry name" value="MYELIN-ASSOCIATED OLIGODENDROCYTE BASIC PROTEIN"/>
    <property type="match status" value="1"/>
</dbReference>
<dbReference type="PANTHER" id="PTHR33975:SF2">
    <property type="entry name" value="MYELIN-ASSOCIATED OLIGODENDROCYTE BASIC PROTEIN"/>
    <property type="match status" value="1"/>
</dbReference>
<evidence type="ECO:0000313" key="2">
    <source>
        <dbReference type="EMBL" id="CAI9103433.1"/>
    </source>
</evidence>
<keyword evidence="1" id="KW-1133">Transmembrane helix</keyword>
<dbReference type="GO" id="GO:0009507">
    <property type="term" value="C:chloroplast"/>
    <property type="evidence" value="ECO:0007669"/>
    <property type="project" value="TreeGrafter"/>
</dbReference>
<evidence type="ECO:0000256" key="1">
    <source>
        <dbReference type="SAM" id="Phobius"/>
    </source>
</evidence>
<dbReference type="EMBL" id="OX459121">
    <property type="protein sequence ID" value="CAI9103433.1"/>
    <property type="molecule type" value="Genomic_DNA"/>
</dbReference>
<dbReference type="InterPro" id="IPR010903">
    <property type="entry name" value="DUF1517"/>
</dbReference>
<keyword evidence="3" id="KW-1185">Reference proteome</keyword>
<reference evidence="2" key="1">
    <citation type="submission" date="2023-03" db="EMBL/GenBank/DDBJ databases">
        <authorList>
            <person name="Julca I."/>
        </authorList>
    </citation>
    <scope>NUCLEOTIDE SEQUENCE</scope>
</reference>
<gene>
    <name evidence="2" type="ORF">OLC1_LOCUS12603</name>
</gene>
<keyword evidence="1" id="KW-0472">Membrane</keyword>
<proteinExistence type="predicted"/>
<evidence type="ECO:0000313" key="3">
    <source>
        <dbReference type="Proteomes" id="UP001161247"/>
    </source>
</evidence>
<keyword evidence="1" id="KW-0812">Transmembrane</keyword>
<sequence length="348" mass="38880">MATSINSAKPTLLLLKSNLKRIPLFRPSFSPSTTATTPFKLSVQLRKIPPSIDHQIINSNYNANNNKLSTRFDLNNSSATTCCDDNHRNAAGRCEVMMSYNHKKIMDADLWSKLFVGFVAISPFPLAALIARQIPGMFSHADALICVLFGYILIGMVYFAYLRLAPTPYSVLKLQVGFLVSGRSLQRDLDQIAKIASTSTRRHVLTETTLALLRRLGYCSSGYSSANVGFDIIEVFKQFDQLSNKERVKFDEVTLVDVNNIRIRSSSRQRTSESSEEYIVVTILVVAEGKCKLHTINSSSDLNEVLQNLASLPSSITKAVEVSWTPLVEGNRFSEQDFLKDYPLLRPL</sequence>